<dbReference type="InParanoid" id="E9H2C5"/>
<dbReference type="AlphaFoldDB" id="E9H2C5"/>
<protein>
    <submittedName>
        <fullName evidence="2">Uncharacterized protein</fullName>
    </submittedName>
</protein>
<dbReference type="HOGENOM" id="CLU_2485604_0_0_1"/>
<feature type="chain" id="PRO_5003237942" evidence="1">
    <location>
        <begin position="17"/>
        <end position="87"/>
    </location>
</feature>
<accession>E9H2C5</accession>
<dbReference type="Proteomes" id="UP000000305">
    <property type="component" value="Unassembled WGS sequence"/>
</dbReference>
<dbReference type="EMBL" id="GL732585">
    <property type="protein sequence ID" value="EFX74167.1"/>
    <property type="molecule type" value="Genomic_DNA"/>
</dbReference>
<evidence type="ECO:0000313" key="3">
    <source>
        <dbReference type="Proteomes" id="UP000000305"/>
    </source>
</evidence>
<sequence length="87" mass="10527">MQVFIVVALLVIAVSCQSLYKKEYAPKQQEFRGYNPAPISKPYNAYPQHDYRYNYVYPIEENEPVWEPKTWPKIMIFLVRLRKMIHF</sequence>
<name>E9H2C5_DAPPU</name>
<evidence type="ECO:0000256" key="1">
    <source>
        <dbReference type="SAM" id="SignalP"/>
    </source>
</evidence>
<dbReference type="OrthoDB" id="10430050at2759"/>
<evidence type="ECO:0000313" key="2">
    <source>
        <dbReference type="EMBL" id="EFX74167.1"/>
    </source>
</evidence>
<reference evidence="2 3" key="1">
    <citation type="journal article" date="2011" name="Science">
        <title>The ecoresponsive genome of Daphnia pulex.</title>
        <authorList>
            <person name="Colbourne J.K."/>
            <person name="Pfrender M.E."/>
            <person name="Gilbert D."/>
            <person name="Thomas W.K."/>
            <person name="Tucker A."/>
            <person name="Oakley T.H."/>
            <person name="Tokishita S."/>
            <person name="Aerts A."/>
            <person name="Arnold G.J."/>
            <person name="Basu M.K."/>
            <person name="Bauer D.J."/>
            <person name="Caceres C.E."/>
            <person name="Carmel L."/>
            <person name="Casola C."/>
            <person name="Choi J.H."/>
            <person name="Detter J.C."/>
            <person name="Dong Q."/>
            <person name="Dusheyko S."/>
            <person name="Eads B.D."/>
            <person name="Frohlich T."/>
            <person name="Geiler-Samerotte K.A."/>
            <person name="Gerlach D."/>
            <person name="Hatcher P."/>
            <person name="Jogdeo S."/>
            <person name="Krijgsveld J."/>
            <person name="Kriventseva E.V."/>
            <person name="Kultz D."/>
            <person name="Laforsch C."/>
            <person name="Lindquist E."/>
            <person name="Lopez J."/>
            <person name="Manak J.R."/>
            <person name="Muller J."/>
            <person name="Pangilinan J."/>
            <person name="Patwardhan R.P."/>
            <person name="Pitluck S."/>
            <person name="Pritham E.J."/>
            <person name="Rechtsteiner A."/>
            <person name="Rho M."/>
            <person name="Rogozin I.B."/>
            <person name="Sakarya O."/>
            <person name="Salamov A."/>
            <person name="Schaack S."/>
            <person name="Shapiro H."/>
            <person name="Shiga Y."/>
            <person name="Skalitzky C."/>
            <person name="Smith Z."/>
            <person name="Souvorov A."/>
            <person name="Sung W."/>
            <person name="Tang Z."/>
            <person name="Tsuchiya D."/>
            <person name="Tu H."/>
            <person name="Vos H."/>
            <person name="Wang M."/>
            <person name="Wolf Y.I."/>
            <person name="Yamagata H."/>
            <person name="Yamada T."/>
            <person name="Ye Y."/>
            <person name="Shaw J.R."/>
            <person name="Andrews J."/>
            <person name="Crease T.J."/>
            <person name="Tang H."/>
            <person name="Lucas S.M."/>
            <person name="Robertson H.M."/>
            <person name="Bork P."/>
            <person name="Koonin E.V."/>
            <person name="Zdobnov E.M."/>
            <person name="Grigoriev I.V."/>
            <person name="Lynch M."/>
            <person name="Boore J.L."/>
        </authorList>
    </citation>
    <scope>NUCLEOTIDE SEQUENCE [LARGE SCALE GENOMIC DNA]</scope>
</reference>
<dbReference type="KEGG" id="dpx:DAPPUDRAFT_324650"/>
<gene>
    <name evidence="2" type="ORF">DAPPUDRAFT_324650</name>
</gene>
<keyword evidence="1" id="KW-0732">Signal</keyword>
<feature type="signal peptide" evidence="1">
    <location>
        <begin position="1"/>
        <end position="16"/>
    </location>
</feature>
<keyword evidence="3" id="KW-1185">Reference proteome</keyword>
<proteinExistence type="predicted"/>
<organism evidence="2 3">
    <name type="scientific">Daphnia pulex</name>
    <name type="common">Water flea</name>
    <dbReference type="NCBI Taxonomy" id="6669"/>
    <lineage>
        <taxon>Eukaryota</taxon>
        <taxon>Metazoa</taxon>
        <taxon>Ecdysozoa</taxon>
        <taxon>Arthropoda</taxon>
        <taxon>Crustacea</taxon>
        <taxon>Branchiopoda</taxon>
        <taxon>Diplostraca</taxon>
        <taxon>Cladocera</taxon>
        <taxon>Anomopoda</taxon>
        <taxon>Daphniidae</taxon>
        <taxon>Daphnia</taxon>
    </lineage>
</organism>